<reference evidence="1 2" key="1">
    <citation type="submission" date="2018-10" db="EMBL/GenBank/DDBJ databases">
        <title>Isolation from soil.</title>
        <authorList>
            <person name="Hu J."/>
        </authorList>
    </citation>
    <scope>NUCLEOTIDE SEQUENCE [LARGE SCALE GENOMIC DNA]</scope>
    <source>
        <strain evidence="1 2">NEAU-Ht49</strain>
    </source>
</reference>
<protein>
    <recommendedName>
        <fullName evidence="3">Chemotaxis protein</fullName>
    </recommendedName>
</protein>
<evidence type="ECO:0000313" key="2">
    <source>
        <dbReference type="Proteomes" id="UP000282674"/>
    </source>
</evidence>
<name>A0A3M2LEL0_9ACTN</name>
<dbReference type="AlphaFoldDB" id="A0A3M2LEL0"/>
<dbReference type="Proteomes" id="UP000282674">
    <property type="component" value="Unassembled WGS sequence"/>
</dbReference>
<sequence length="366" mass="40557">MDAATLSELRRPRSYPAVSVLMPTNRRAPDNRQDPIRLRNLLAEVRRRLRDDPEVPSQEADALFHGLERAVEDLDPADAEEGLVLFAAPGGEVHTFTVDQPVEERVVLDTTFATRDLVAAYTRRTRYWLLVLSDNRTRLWDGRGETLTQVEREGFPMAPESLDEAVVGRSAPPSIRDANAPHQLFVRRTVEALEKINARDRRPVIIAGVVRAQAWFDEEAGGKLTVAGRIDGAYEEAAAPVLMDLARPVLHAYEDLREVGVLTELEAARGLKRYAAGIKEVLPLVKEGRGEHLVVERGFHLPGLRGADGVIDPLDDTSPGRVEGEGVIDDVVDNLIESQLDYGGEVTFVSDGFLVDHDRIALVTRF</sequence>
<gene>
    <name evidence="1" type="ORF">EBO15_40110</name>
</gene>
<keyword evidence="2" id="KW-1185">Reference proteome</keyword>
<dbReference type="Pfam" id="PF18845">
    <property type="entry name" value="baeRF_family3"/>
    <property type="match status" value="1"/>
</dbReference>
<proteinExistence type="predicted"/>
<dbReference type="EMBL" id="RFFG01000156">
    <property type="protein sequence ID" value="RMI35902.1"/>
    <property type="molecule type" value="Genomic_DNA"/>
</dbReference>
<dbReference type="OrthoDB" id="3449793at2"/>
<dbReference type="RefSeq" id="WP_122199685.1">
    <property type="nucleotide sequence ID" value="NZ_JBHSKC010000049.1"/>
</dbReference>
<organism evidence="1 2">
    <name type="scientific">Actinomadura harenae</name>
    <dbReference type="NCBI Taxonomy" id="2483351"/>
    <lineage>
        <taxon>Bacteria</taxon>
        <taxon>Bacillati</taxon>
        <taxon>Actinomycetota</taxon>
        <taxon>Actinomycetes</taxon>
        <taxon>Streptosporangiales</taxon>
        <taxon>Thermomonosporaceae</taxon>
        <taxon>Actinomadura</taxon>
    </lineage>
</organism>
<evidence type="ECO:0000313" key="1">
    <source>
        <dbReference type="EMBL" id="RMI35902.1"/>
    </source>
</evidence>
<comment type="caution">
    <text evidence="1">The sequence shown here is derived from an EMBL/GenBank/DDBJ whole genome shotgun (WGS) entry which is preliminary data.</text>
</comment>
<accession>A0A3M2LEL0</accession>
<evidence type="ECO:0008006" key="3">
    <source>
        <dbReference type="Google" id="ProtNLM"/>
    </source>
</evidence>
<dbReference type="InterPro" id="IPR041289">
    <property type="entry name" value="Bact_RF_family3"/>
</dbReference>